<protein>
    <recommendedName>
        <fullName evidence="6">Glycosyl transferase family 1 domain-containing protein</fullName>
    </recommendedName>
</protein>
<reference evidence="4 5" key="1">
    <citation type="journal article" date="2016" name="Nat. Commun.">
        <title>Thousands of microbial genomes shed light on interconnected biogeochemical processes in an aquifer system.</title>
        <authorList>
            <person name="Anantharaman K."/>
            <person name="Brown C.T."/>
            <person name="Hug L.A."/>
            <person name="Sharon I."/>
            <person name="Castelle C.J."/>
            <person name="Probst A.J."/>
            <person name="Thomas B.C."/>
            <person name="Singh A."/>
            <person name="Wilkins M.J."/>
            <person name="Karaoz U."/>
            <person name="Brodie E.L."/>
            <person name="Williams K.H."/>
            <person name="Hubbard S.S."/>
            <person name="Banfield J.F."/>
        </authorList>
    </citation>
    <scope>NUCLEOTIDE SEQUENCE [LARGE SCALE GENOMIC DNA]</scope>
</reference>
<dbReference type="Gene3D" id="3.40.50.2000">
    <property type="entry name" value="Glycogen Phosphorylase B"/>
    <property type="match status" value="2"/>
</dbReference>
<evidence type="ECO:0000259" key="2">
    <source>
        <dbReference type="Pfam" id="PF00534"/>
    </source>
</evidence>
<dbReference type="InterPro" id="IPR028098">
    <property type="entry name" value="Glyco_trans_4-like_N"/>
</dbReference>
<evidence type="ECO:0000256" key="1">
    <source>
        <dbReference type="ARBA" id="ARBA00022679"/>
    </source>
</evidence>
<dbReference type="GO" id="GO:0009103">
    <property type="term" value="P:lipopolysaccharide biosynthetic process"/>
    <property type="evidence" value="ECO:0007669"/>
    <property type="project" value="TreeGrafter"/>
</dbReference>
<dbReference type="Pfam" id="PF13439">
    <property type="entry name" value="Glyco_transf_4"/>
    <property type="match status" value="1"/>
</dbReference>
<dbReference type="Proteomes" id="UP000176303">
    <property type="component" value="Unassembled WGS sequence"/>
</dbReference>
<feature type="domain" description="Glycosyl transferase family 1" evidence="2">
    <location>
        <begin position="192"/>
        <end position="349"/>
    </location>
</feature>
<evidence type="ECO:0000313" key="5">
    <source>
        <dbReference type="Proteomes" id="UP000176303"/>
    </source>
</evidence>
<dbReference type="GO" id="GO:0016757">
    <property type="term" value="F:glycosyltransferase activity"/>
    <property type="evidence" value="ECO:0007669"/>
    <property type="project" value="InterPro"/>
</dbReference>
<dbReference type="EMBL" id="MGDZ01000063">
    <property type="protein sequence ID" value="OGL72450.1"/>
    <property type="molecule type" value="Genomic_DNA"/>
</dbReference>
<dbReference type="PANTHER" id="PTHR46401:SF2">
    <property type="entry name" value="GLYCOSYLTRANSFERASE WBBK-RELATED"/>
    <property type="match status" value="1"/>
</dbReference>
<proteinExistence type="predicted"/>
<accession>A0A1F7U2D8</accession>
<evidence type="ECO:0000259" key="3">
    <source>
        <dbReference type="Pfam" id="PF13439"/>
    </source>
</evidence>
<dbReference type="SUPFAM" id="SSF53756">
    <property type="entry name" value="UDP-Glycosyltransferase/glycogen phosphorylase"/>
    <property type="match status" value="1"/>
</dbReference>
<dbReference type="InterPro" id="IPR001296">
    <property type="entry name" value="Glyco_trans_1"/>
</dbReference>
<comment type="caution">
    <text evidence="4">The sequence shown here is derived from an EMBL/GenBank/DDBJ whole genome shotgun (WGS) entry which is preliminary data.</text>
</comment>
<dbReference type="STRING" id="1802391.A3D72_01235"/>
<sequence length="372" mass="41397">MILGIDASRATRTEKTGVEWYAWNIIQAMAREMPEGWRVRMYSEGPITDLPDRWKSRPLPWPPRILWSQIRLGVELLTRPPDVFFVPAHVLPFVHSSRSVVTIHDIAFRTLPEAYNRKSRWYLDLTTRFAMSHATRIIVPSEAVARDLHEYYGAPESRVWVIPHGPGIVSAEHPRPTSDSTHGHIRTNMAGEVYFVAIGRIETKKNTARIVEAYARAREKSDAVRGMKLVIVGGRGVGAEETDRAIARSGMSEHIIRTGHLPADEVCALLANARALIFPSLAEGFGMPIVDAMALGVPVITSKFHAAEEVAGNAALLVDPKNINEVAEGIVRLAEDDAFRMSLINKGKSRSEDFSWAKAASETWKIIIEALI</sequence>
<keyword evidence="1" id="KW-0808">Transferase</keyword>
<dbReference type="Pfam" id="PF00534">
    <property type="entry name" value="Glycos_transf_1"/>
    <property type="match status" value="1"/>
</dbReference>
<dbReference type="AlphaFoldDB" id="A0A1F7U2D8"/>
<gene>
    <name evidence="4" type="ORF">A3D72_01235</name>
</gene>
<name>A0A1F7U2D8_9BACT</name>
<dbReference type="CDD" id="cd03809">
    <property type="entry name" value="GT4_MtfB-like"/>
    <property type="match status" value="1"/>
</dbReference>
<evidence type="ECO:0008006" key="6">
    <source>
        <dbReference type="Google" id="ProtNLM"/>
    </source>
</evidence>
<feature type="domain" description="Glycosyltransferase subfamily 4-like N-terminal" evidence="3">
    <location>
        <begin position="17"/>
        <end position="165"/>
    </location>
</feature>
<dbReference type="PANTHER" id="PTHR46401">
    <property type="entry name" value="GLYCOSYLTRANSFERASE WBBK-RELATED"/>
    <property type="match status" value="1"/>
</dbReference>
<evidence type="ECO:0000313" key="4">
    <source>
        <dbReference type="EMBL" id="OGL72450.1"/>
    </source>
</evidence>
<organism evidence="4 5">
    <name type="scientific">Candidatus Uhrbacteria bacterium RIFCSPHIGHO2_02_FULL_57_19</name>
    <dbReference type="NCBI Taxonomy" id="1802391"/>
    <lineage>
        <taxon>Bacteria</taxon>
        <taxon>Candidatus Uhriibacteriota</taxon>
    </lineage>
</organism>